<dbReference type="GO" id="GO:0005525">
    <property type="term" value="F:GTP binding"/>
    <property type="evidence" value="ECO:0007669"/>
    <property type="project" value="InterPro"/>
</dbReference>
<accession>A0A1J8QFD2</accession>
<evidence type="ECO:0000313" key="3">
    <source>
        <dbReference type="Proteomes" id="UP000183567"/>
    </source>
</evidence>
<dbReference type="Proteomes" id="UP000183567">
    <property type="component" value="Unassembled WGS sequence"/>
</dbReference>
<dbReference type="InterPro" id="IPR035892">
    <property type="entry name" value="C2_domain_sf"/>
</dbReference>
<evidence type="ECO:0000259" key="1">
    <source>
        <dbReference type="Pfam" id="PF01926"/>
    </source>
</evidence>
<dbReference type="InterPro" id="IPR006073">
    <property type="entry name" value="GTP-bd"/>
</dbReference>
<dbReference type="InterPro" id="IPR011990">
    <property type="entry name" value="TPR-like_helical_dom_sf"/>
</dbReference>
<dbReference type="SUPFAM" id="SSF52540">
    <property type="entry name" value="P-loop containing nucleoside triphosphate hydrolases"/>
    <property type="match status" value="1"/>
</dbReference>
<reference evidence="2 3" key="1">
    <citation type="submission" date="2016-03" db="EMBL/GenBank/DDBJ databases">
        <title>Comparative genomics of the ectomycorrhizal sister species Rhizopogon vinicolor and Rhizopogon vesiculosus (Basidiomycota: Boletales) reveals a divergence of the mating type B locus.</title>
        <authorList>
            <person name="Mujic A.B."/>
            <person name="Kuo A."/>
            <person name="Tritt A."/>
            <person name="Lipzen A."/>
            <person name="Chen C."/>
            <person name="Johnson J."/>
            <person name="Sharma A."/>
            <person name="Barry K."/>
            <person name="Grigoriev I.V."/>
            <person name="Spatafora J.W."/>
        </authorList>
    </citation>
    <scope>NUCLEOTIDE SEQUENCE [LARGE SCALE GENOMIC DNA]</scope>
    <source>
        <strain evidence="2 3">AM-OR11-056</strain>
    </source>
</reference>
<dbReference type="InterPro" id="IPR025662">
    <property type="entry name" value="Sigma_54_int_dom_ATP-bd_1"/>
</dbReference>
<keyword evidence="3" id="KW-1185">Reference proteome</keyword>
<sequence>MATPQLLSHAEYISELLSPVYLSYMLNYGYLSLEVINGTNLPVPSERTPAGFYVIVSTPHGQWNTAVKLAMIDHSVPWNETLIIRAHPFPRWLMPIFPKKSKAVQLEIRASFEHGCLGRGELFGAVQATLEELLLHAGKQFGLPVISARCPSLVLRVKRAKAPRLPARTASNTQQSSGFHSVIGRTADTAYEAYTLYRRSDHPKYLDRAIQGFREVLDECPKSHPHRGAALSNLAHAIIYGFTKGVRTDIDHAVSLFRHALAHRPWEHPDHSLSILNLSKALHLRYSMGKYSADLHEAVVLYRSLLPLCLEDSYLQLHAIEQCNALPRNPSDESIMLRRTIVEHCRPRHPHRARSLNRLAGDLCARFEQSGGIDHINEAVHLSREALAVCPADGERSFFLSTLAYTLKLRFHHLRSLGDINECISLNREALVLLPVGHPGREISLNNLAKALKARCERYGEIADLEEAMHISRVAHDLHSGNSGIPHPLSKHSEEYVDLGQGQLTSTLERKEGQHQQPPLKALTSEHQVCALASLLRKVADIMSQTPRRARNIVIFGESGSGKSSVINVITQRHLAKVSSGGSGCTSRYQGHEIELSGERFVLFDTAGLNKGTVGTAQVVKAEENLKMSLLKLIGPISGGIDLLVYCVGSGKDSRRISDLVRNYRLVYSTICRKKVPIVLIVTGLENQQPTMDSWWDANEIDFKKCGMHFEDHACVTALDEDSDIPESSRRGLRITESCERLRKLILNNSCEWAPDTTT</sequence>
<evidence type="ECO:0000313" key="2">
    <source>
        <dbReference type="EMBL" id="OJA18659.1"/>
    </source>
</evidence>
<dbReference type="Gene3D" id="1.25.40.10">
    <property type="entry name" value="Tetratricopeptide repeat domain"/>
    <property type="match status" value="1"/>
</dbReference>
<dbReference type="STRING" id="180088.A0A1J8QFD2"/>
<dbReference type="Gene3D" id="3.40.50.300">
    <property type="entry name" value="P-loop containing nucleotide triphosphate hydrolases"/>
    <property type="match status" value="1"/>
</dbReference>
<proteinExistence type="predicted"/>
<protein>
    <recommendedName>
        <fullName evidence="1">G domain-containing protein</fullName>
    </recommendedName>
</protein>
<dbReference type="CDD" id="cd00882">
    <property type="entry name" value="Ras_like_GTPase"/>
    <property type="match status" value="1"/>
</dbReference>
<dbReference type="SUPFAM" id="SSF49562">
    <property type="entry name" value="C2 domain (Calcium/lipid-binding domain, CaLB)"/>
    <property type="match status" value="1"/>
</dbReference>
<dbReference type="OrthoDB" id="3598281at2759"/>
<comment type="caution">
    <text evidence="2">The sequence shown here is derived from an EMBL/GenBank/DDBJ whole genome shotgun (WGS) entry which is preliminary data.</text>
</comment>
<organism evidence="2 3">
    <name type="scientific">Rhizopogon vesiculosus</name>
    <dbReference type="NCBI Taxonomy" id="180088"/>
    <lineage>
        <taxon>Eukaryota</taxon>
        <taxon>Fungi</taxon>
        <taxon>Dikarya</taxon>
        <taxon>Basidiomycota</taxon>
        <taxon>Agaricomycotina</taxon>
        <taxon>Agaricomycetes</taxon>
        <taxon>Agaricomycetidae</taxon>
        <taxon>Boletales</taxon>
        <taxon>Suillineae</taxon>
        <taxon>Rhizopogonaceae</taxon>
        <taxon>Rhizopogon</taxon>
    </lineage>
</organism>
<name>A0A1J8QFD2_9AGAM</name>
<dbReference type="InterPro" id="IPR027417">
    <property type="entry name" value="P-loop_NTPase"/>
</dbReference>
<dbReference type="Pfam" id="PF01926">
    <property type="entry name" value="MMR_HSR1"/>
    <property type="match status" value="1"/>
</dbReference>
<feature type="domain" description="G" evidence="1">
    <location>
        <begin position="553"/>
        <end position="648"/>
    </location>
</feature>
<dbReference type="AlphaFoldDB" id="A0A1J8QFD2"/>
<dbReference type="PROSITE" id="PS00675">
    <property type="entry name" value="SIGMA54_INTERACT_1"/>
    <property type="match status" value="1"/>
</dbReference>
<dbReference type="EMBL" id="LVVM01001370">
    <property type="protein sequence ID" value="OJA18659.1"/>
    <property type="molecule type" value="Genomic_DNA"/>
</dbReference>
<gene>
    <name evidence="2" type="ORF">AZE42_11164</name>
</gene>